<proteinExistence type="predicted"/>
<dbReference type="Proteomes" id="UP000022835">
    <property type="component" value="Unassembled WGS sequence"/>
</dbReference>
<dbReference type="OrthoDB" id="4484277at2"/>
<gene>
    <name evidence="1" type="ORF">Y900_015100</name>
</gene>
<keyword evidence="2" id="KW-1185">Reference proteome</keyword>
<dbReference type="AlphaFoldDB" id="A0A064CNC7"/>
<dbReference type="STRING" id="1440774.Y900_015100"/>
<name>A0A064CNC7_9MYCO</name>
<dbReference type="EMBL" id="JALN02000001">
    <property type="protein sequence ID" value="KDF00229.1"/>
    <property type="molecule type" value="Genomic_DNA"/>
</dbReference>
<comment type="caution">
    <text evidence="1">The sequence shown here is derived from an EMBL/GenBank/DDBJ whole genome shotgun (WGS) entry which is preliminary data.</text>
</comment>
<dbReference type="eggNOG" id="ENOG5031Q7J">
    <property type="taxonomic scope" value="Bacteria"/>
</dbReference>
<sequence length="82" mass="8837">MVKKSAGKRAEGDEKIAVDQRVRVYADTDDEVRGVVVEDFGDLAGHAVDVGDVHISDAARRWAVLTDAGTLVFVDSHQIASE</sequence>
<reference evidence="1" key="1">
    <citation type="submission" date="2014-05" db="EMBL/GenBank/DDBJ databases">
        <title>Genome sequence of Mycobacterium aromaticivorans strain JS19b1T (= DSM 45407T).</title>
        <authorList>
            <person name="Kwak Y."/>
            <person name="Park G.-S."/>
            <person name="Li Q.X."/>
            <person name="Lee S.-E."/>
            <person name="Shin J.-H."/>
        </authorList>
    </citation>
    <scope>NUCLEOTIDE SEQUENCE [LARGE SCALE GENOMIC DNA]</scope>
    <source>
        <strain evidence="1">JS19b1</strain>
    </source>
</reference>
<evidence type="ECO:0000313" key="2">
    <source>
        <dbReference type="Proteomes" id="UP000022835"/>
    </source>
</evidence>
<protein>
    <submittedName>
        <fullName evidence="1">Uncharacterized protein</fullName>
    </submittedName>
</protein>
<accession>A0A064CNC7</accession>
<dbReference type="RefSeq" id="WP_036342815.1">
    <property type="nucleotide sequence ID" value="NZ_JALN02000001.1"/>
</dbReference>
<organism evidence="1 2">
    <name type="scientific">Mycolicibacterium aromaticivorans JS19b1 = JCM 16368</name>
    <dbReference type="NCBI Taxonomy" id="1440774"/>
    <lineage>
        <taxon>Bacteria</taxon>
        <taxon>Bacillati</taxon>
        <taxon>Actinomycetota</taxon>
        <taxon>Actinomycetes</taxon>
        <taxon>Mycobacteriales</taxon>
        <taxon>Mycobacteriaceae</taxon>
        <taxon>Mycolicibacterium</taxon>
    </lineage>
</organism>
<evidence type="ECO:0000313" key="1">
    <source>
        <dbReference type="EMBL" id="KDF00229.1"/>
    </source>
</evidence>